<proteinExistence type="predicted"/>
<organism evidence="1 2">
    <name type="scientific">Avena sativa</name>
    <name type="common">Oat</name>
    <dbReference type="NCBI Taxonomy" id="4498"/>
    <lineage>
        <taxon>Eukaryota</taxon>
        <taxon>Viridiplantae</taxon>
        <taxon>Streptophyta</taxon>
        <taxon>Embryophyta</taxon>
        <taxon>Tracheophyta</taxon>
        <taxon>Spermatophyta</taxon>
        <taxon>Magnoliopsida</taxon>
        <taxon>Liliopsida</taxon>
        <taxon>Poales</taxon>
        <taxon>Poaceae</taxon>
        <taxon>BOP clade</taxon>
        <taxon>Pooideae</taxon>
        <taxon>Poodae</taxon>
        <taxon>Poeae</taxon>
        <taxon>Poeae Chloroplast Group 1 (Aveneae type)</taxon>
        <taxon>Aveninae</taxon>
        <taxon>Avena</taxon>
    </lineage>
</organism>
<sequence length="170" mass="18952">MALPVAKLGTLLLRTLSKPIASRLKSQAAVHPKFRDFIISIAQMNHRITTRIQRRIYGHKTNVEIRPLDEQKAVQAATDLIGEGFIFSVAVAALIFEVQRSARSEARKEEARKQELEELKQREESLAKDLEDLKRKLDELERLARGRGLSGILNFKGVSGPDSGKAATPA</sequence>
<reference evidence="1" key="1">
    <citation type="submission" date="2021-05" db="EMBL/GenBank/DDBJ databases">
        <authorList>
            <person name="Scholz U."/>
            <person name="Mascher M."/>
            <person name="Fiebig A."/>
        </authorList>
    </citation>
    <scope>NUCLEOTIDE SEQUENCE [LARGE SCALE GENOMIC DNA]</scope>
</reference>
<reference evidence="1" key="2">
    <citation type="submission" date="2025-09" db="UniProtKB">
        <authorList>
            <consortium name="EnsemblPlants"/>
        </authorList>
    </citation>
    <scope>IDENTIFICATION</scope>
</reference>
<dbReference type="Proteomes" id="UP001732700">
    <property type="component" value="Chromosome 3C"/>
</dbReference>
<name>A0ACD5VPF1_AVESA</name>
<evidence type="ECO:0000313" key="1">
    <source>
        <dbReference type="EnsemblPlants" id="AVESA.00010b.r2.3CG0491680.1.CDS"/>
    </source>
</evidence>
<evidence type="ECO:0000313" key="2">
    <source>
        <dbReference type="Proteomes" id="UP001732700"/>
    </source>
</evidence>
<accession>A0ACD5VPF1</accession>
<keyword evidence="2" id="KW-1185">Reference proteome</keyword>
<dbReference type="EnsemblPlants" id="AVESA.00010b.r2.3CG0491680.1">
    <property type="protein sequence ID" value="AVESA.00010b.r2.3CG0491680.1.CDS"/>
    <property type="gene ID" value="AVESA.00010b.r2.3CG0491680"/>
</dbReference>
<protein>
    <submittedName>
        <fullName evidence="1">Uncharacterized protein</fullName>
    </submittedName>
</protein>